<dbReference type="InterPro" id="IPR052925">
    <property type="entry name" value="Phage_Integrase-like_Recomb"/>
</dbReference>
<dbReference type="GO" id="GO:0015074">
    <property type="term" value="P:DNA integration"/>
    <property type="evidence" value="ECO:0007669"/>
    <property type="project" value="InterPro"/>
</dbReference>
<gene>
    <name evidence="3" type="ORF">AZE42_05069</name>
</gene>
<dbReference type="InterPro" id="IPR010998">
    <property type="entry name" value="Integrase_recombinase_N"/>
</dbReference>
<comment type="caution">
    <text evidence="3">The sequence shown here is derived from an EMBL/GenBank/DDBJ whole genome shotgun (WGS) entry which is preliminary data.</text>
</comment>
<dbReference type="GO" id="GO:0003677">
    <property type="term" value="F:DNA binding"/>
    <property type="evidence" value="ECO:0007669"/>
    <property type="project" value="UniProtKB-KW"/>
</dbReference>
<name>A0A1J8QHC4_9AGAM</name>
<dbReference type="PANTHER" id="PTHR34605:SF4">
    <property type="entry name" value="DNA ADENINE METHYLTRANSFERASE"/>
    <property type="match status" value="1"/>
</dbReference>
<dbReference type="Proteomes" id="UP000183567">
    <property type="component" value="Unassembled WGS sequence"/>
</dbReference>
<sequence>MDRLLHERFIALGFTLARSTCSSYDSTLASYLEFCRLHQLPITPSPDTFSFYIVWLSSYILPSSVDSYLSGICSKMEDEFPDARHVRKSRLVQRTLAGCKRRHQQPVNRREPLSHTDLLTLYDALNLSGAYDDILFLTMIHVGFATLQRLGELVWPDAVHLQSYSSVSMRHTVCVSDTCISYTLPSSNTDRFGHGMELLVQASTSRNNCVALFTQYLGARDALFPSHPALWLKCNGELPTRSWFLRRLRSILPSPNLGGHSMRVGGATALALAGSTPQMIQAAGRWSSDEFQKYIRVHPFLLQALLHGGGAA</sequence>
<keyword evidence="2" id="KW-0233">DNA recombination</keyword>
<dbReference type="InterPro" id="IPR013762">
    <property type="entry name" value="Integrase-like_cat_sf"/>
</dbReference>
<evidence type="ECO:0000313" key="3">
    <source>
        <dbReference type="EMBL" id="OJA08810.1"/>
    </source>
</evidence>
<evidence type="ECO:0000256" key="1">
    <source>
        <dbReference type="ARBA" id="ARBA00023125"/>
    </source>
</evidence>
<organism evidence="3 4">
    <name type="scientific">Rhizopogon vesiculosus</name>
    <dbReference type="NCBI Taxonomy" id="180088"/>
    <lineage>
        <taxon>Eukaryota</taxon>
        <taxon>Fungi</taxon>
        <taxon>Dikarya</taxon>
        <taxon>Basidiomycota</taxon>
        <taxon>Agaricomycotina</taxon>
        <taxon>Agaricomycetes</taxon>
        <taxon>Agaricomycetidae</taxon>
        <taxon>Boletales</taxon>
        <taxon>Suillineae</taxon>
        <taxon>Rhizopogonaceae</taxon>
        <taxon>Rhizopogon</taxon>
    </lineage>
</organism>
<evidence type="ECO:0000256" key="2">
    <source>
        <dbReference type="ARBA" id="ARBA00023172"/>
    </source>
</evidence>
<accession>A0A1J8QHC4</accession>
<dbReference type="EMBL" id="LVVM01006190">
    <property type="protein sequence ID" value="OJA08810.1"/>
    <property type="molecule type" value="Genomic_DNA"/>
</dbReference>
<proteinExistence type="predicted"/>
<dbReference type="InterPro" id="IPR011010">
    <property type="entry name" value="DNA_brk_join_enz"/>
</dbReference>
<evidence type="ECO:0000313" key="4">
    <source>
        <dbReference type="Proteomes" id="UP000183567"/>
    </source>
</evidence>
<dbReference type="Gene3D" id="1.10.150.130">
    <property type="match status" value="1"/>
</dbReference>
<dbReference type="AlphaFoldDB" id="A0A1J8QHC4"/>
<protein>
    <recommendedName>
        <fullName evidence="5">Tyr recombinase domain-containing protein</fullName>
    </recommendedName>
</protein>
<dbReference type="GO" id="GO:0006310">
    <property type="term" value="P:DNA recombination"/>
    <property type="evidence" value="ECO:0007669"/>
    <property type="project" value="UniProtKB-KW"/>
</dbReference>
<dbReference type="PANTHER" id="PTHR34605">
    <property type="entry name" value="PHAGE_INTEGRASE DOMAIN-CONTAINING PROTEIN"/>
    <property type="match status" value="1"/>
</dbReference>
<evidence type="ECO:0008006" key="5">
    <source>
        <dbReference type="Google" id="ProtNLM"/>
    </source>
</evidence>
<keyword evidence="4" id="KW-1185">Reference proteome</keyword>
<dbReference type="SUPFAM" id="SSF56349">
    <property type="entry name" value="DNA breaking-rejoining enzymes"/>
    <property type="match status" value="1"/>
</dbReference>
<reference evidence="3 4" key="1">
    <citation type="submission" date="2016-03" db="EMBL/GenBank/DDBJ databases">
        <title>Comparative genomics of the ectomycorrhizal sister species Rhizopogon vinicolor and Rhizopogon vesiculosus (Basidiomycota: Boletales) reveals a divergence of the mating type B locus.</title>
        <authorList>
            <person name="Mujic A.B."/>
            <person name="Kuo A."/>
            <person name="Tritt A."/>
            <person name="Lipzen A."/>
            <person name="Chen C."/>
            <person name="Johnson J."/>
            <person name="Sharma A."/>
            <person name="Barry K."/>
            <person name="Grigoriev I.V."/>
            <person name="Spatafora J.W."/>
        </authorList>
    </citation>
    <scope>NUCLEOTIDE SEQUENCE [LARGE SCALE GENOMIC DNA]</scope>
    <source>
        <strain evidence="3 4">AM-OR11-056</strain>
    </source>
</reference>
<dbReference type="Gene3D" id="1.10.443.10">
    <property type="entry name" value="Intergrase catalytic core"/>
    <property type="match status" value="1"/>
</dbReference>
<keyword evidence="1" id="KW-0238">DNA-binding</keyword>
<dbReference type="OrthoDB" id="5598396at2759"/>
<dbReference type="SUPFAM" id="SSF47823">
    <property type="entry name" value="lambda integrase-like, N-terminal domain"/>
    <property type="match status" value="1"/>
</dbReference>
<dbReference type="STRING" id="180088.A0A1J8QHC4"/>